<dbReference type="Proteomes" id="UP001174136">
    <property type="component" value="Unassembled WGS sequence"/>
</dbReference>
<proteinExistence type="predicted"/>
<dbReference type="SUPFAM" id="SSF56219">
    <property type="entry name" value="DNase I-like"/>
    <property type="match status" value="1"/>
</dbReference>
<protein>
    <submittedName>
        <fullName evidence="1">Uncharacterized protein</fullName>
    </submittedName>
</protein>
<name>A0AA47NUJ2_MERPO</name>
<dbReference type="InterPro" id="IPR036691">
    <property type="entry name" value="Endo/exonu/phosph_ase_sf"/>
</dbReference>
<accession>A0AA47NUJ2</accession>
<comment type="caution">
    <text evidence="1">The sequence shown here is derived from an EMBL/GenBank/DDBJ whole genome shotgun (WGS) entry which is preliminary data.</text>
</comment>
<evidence type="ECO:0000313" key="2">
    <source>
        <dbReference type="Proteomes" id="UP001174136"/>
    </source>
</evidence>
<evidence type="ECO:0000313" key="1">
    <source>
        <dbReference type="EMBL" id="KAK0139096.1"/>
    </source>
</evidence>
<sequence length="281" mass="32107">MVRNKKTERRWRYKPRLPSVIMGSVRSLPNKTDELSALITGQREYRECSTRADRDKQSGKKSGGGLAVFVNSKWCNPGYVTTKDITCTPDVELLAVGLRPYYLPREFSAAIVVIVYTPSSAVAARACDIIHSTVADLQTRHPNALIIVNGDFNHVNISKTLTDFTQYVTCSTRGDKTGLTALYKPLVRRQPITTRSVEAEEALMECYRTTDWEMFQEDYNNHIEGLTQCVTDYIKFCEESVVPTKKVRCFPNSKPWINRDIKVLLNRKRRAFMAMRTHRGK</sequence>
<dbReference type="EMBL" id="JAOPHQ010004553">
    <property type="protein sequence ID" value="KAK0139096.1"/>
    <property type="molecule type" value="Genomic_DNA"/>
</dbReference>
<dbReference type="AlphaFoldDB" id="A0AA47NUJ2"/>
<keyword evidence="2" id="KW-1185">Reference proteome</keyword>
<organism evidence="1 2">
    <name type="scientific">Merluccius polli</name>
    <name type="common">Benguela hake</name>
    <name type="synonym">Merluccius cadenati</name>
    <dbReference type="NCBI Taxonomy" id="89951"/>
    <lineage>
        <taxon>Eukaryota</taxon>
        <taxon>Metazoa</taxon>
        <taxon>Chordata</taxon>
        <taxon>Craniata</taxon>
        <taxon>Vertebrata</taxon>
        <taxon>Euteleostomi</taxon>
        <taxon>Actinopterygii</taxon>
        <taxon>Neopterygii</taxon>
        <taxon>Teleostei</taxon>
        <taxon>Neoteleostei</taxon>
        <taxon>Acanthomorphata</taxon>
        <taxon>Zeiogadaria</taxon>
        <taxon>Gadariae</taxon>
        <taxon>Gadiformes</taxon>
        <taxon>Gadoidei</taxon>
        <taxon>Merlucciidae</taxon>
        <taxon>Merluccius</taxon>
    </lineage>
</organism>
<dbReference type="PANTHER" id="PTHR47510:SF3">
    <property type="entry name" value="ENDO_EXONUCLEASE_PHOSPHATASE DOMAIN-CONTAINING PROTEIN"/>
    <property type="match status" value="1"/>
</dbReference>
<reference evidence="1" key="1">
    <citation type="journal article" date="2023" name="Front. Mar. Sci.">
        <title>A new Merluccius polli reference genome to investigate the effects of global change in West African waters.</title>
        <authorList>
            <person name="Mateo J.L."/>
            <person name="Blanco-Fernandez C."/>
            <person name="Garcia-Vazquez E."/>
            <person name="Machado-Schiaffino G."/>
        </authorList>
    </citation>
    <scope>NUCLEOTIDE SEQUENCE</scope>
    <source>
        <strain evidence="1">C29</strain>
        <tissue evidence="1">Fin</tissue>
    </source>
</reference>
<gene>
    <name evidence="1" type="ORF">N1851_024385</name>
</gene>
<dbReference type="PANTHER" id="PTHR47510">
    <property type="entry name" value="REVERSE TRANSCRIPTASE DOMAIN-CONTAINING PROTEIN"/>
    <property type="match status" value="1"/>
</dbReference>